<accession>A0A1H4DZD8</accession>
<keyword evidence="2" id="KW-1185">Reference proteome</keyword>
<dbReference type="EMBL" id="FNRD01000008">
    <property type="protein sequence ID" value="SEA78143.1"/>
    <property type="molecule type" value="Genomic_DNA"/>
</dbReference>
<protein>
    <submittedName>
        <fullName evidence="1">Uncharacterized protein</fullName>
    </submittedName>
</protein>
<dbReference type="STRING" id="150146.SAMN05443667_108211"/>
<name>A0A1H4DZD8_9FLAO</name>
<reference evidence="2" key="1">
    <citation type="submission" date="2016-10" db="EMBL/GenBank/DDBJ databases">
        <authorList>
            <person name="Varghese N."/>
            <person name="Submissions S."/>
        </authorList>
    </citation>
    <scope>NUCLEOTIDE SEQUENCE [LARGE SCALE GENOMIC DNA]</scope>
    <source>
        <strain evidence="2">DSM 22376</strain>
    </source>
</reference>
<dbReference type="RefSeq" id="WP_091090666.1">
    <property type="nucleotide sequence ID" value="NZ_FNRD01000008.1"/>
</dbReference>
<dbReference type="AlphaFoldDB" id="A0A1H4DZD8"/>
<dbReference type="OrthoDB" id="1341942at2"/>
<gene>
    <name evidence="1" type="ORF">SAMN05443667_108211</name>
</gene>
<proteinExistence type="predicted"/>
<evidence type="ECO:0000313" key="2">
    <source>
        <dbReference type="Proteomes" id="UP000198951"/>
    </source>
</evidence>
<sequence length="172" mass="19818">MKSYQTTLLLFVTTLCLGQNNKSKEPAMFIDSVFFSANNMKYINSDEIESVNIIKNDTIINSNSYSGQIHISSKSPNKYIFLSLEQIKSEYTKIKKADVIYMINGEFIKDNIETFKIDKNYILTVEVTNSNEFYNLRKSDTKFDIINILLKTKENLDNKNKVLLRGEAIGIK</sequence>
<evidence type="ECO:0000313" key="1">
    <source>
        <dbReference type="EMBL" id="SEA78143.1"/>
    </source>
</evidence>
<organism evidence="1 2">
    <name type="scientific">Flavobacterium gillisiae</name>
    <dbReference type="NCBI Taxonomy" id="150146"/>
    <lineage>
        <taxon>Bacteria</taxon>
        <taxon>Pseudomonadati</taxon>
        <taxon>Bacteroidota</taxon>
        <taxon>Flavobacteriia</taxon>
        <taxon>Flavobacteriales</taxon>
        <taxon>Flavobacteriaceae</taxon>
        <taxon>Flavobacterium</taxon>
    </lineage>
</organism>
<dbReference type="Proteomes" id="UP000198951">
    <property type="component" value="Unassembled WGS sequence"/>
</dbReference>